<gene>
    <name evidence="3" type="ORF">GCM10016234_40540</name>
</gene>
<keyword evidence="4" id="KW-1185">Reference proteome</keyword>
<reference evidence="3" key="2">
    <citation type="submission" date="2020-09" db="EMBL/GenBank/DDBJ databases">
        <authorList>
            <person name="Sun Q."/>
            <person name="Kim S."/>
        </authorList>
    </citation>
    <scope>NUCLEOTIDE SEQUENCE</scope>
    <source>
        <strain evidence="3">KCTC 42249</strain>
    </source>
</reference>
<sequence length="541" mass="57047">MVRRSVLPAAALAVTTWLTPPAFAQEVGTAPEPATAGTAQTASELQNALTSYVTALPFDKKILRVEPDPAGHRITLDPAAYLAELSGASIKFAPISIVVSERTDGSWNVFTQSPVEFSTDFELEGHKQHSEYKQDSLLFKGIYSPEIASFLSAASRTGTISSESSDGLSSSTAGIFATTMTMASSPAGTGLADIAFSQTYDAFAQSASVHIPDGSDEYPLAMSADMRAEEISAKVDVKAAHTRAVLDLYALLLKHLNELDADANAALRGPLGAELKTKIRAILPLWTDLQGEAHARDASIDIGYGRMQAKTLRQTMRASGVSTNASLDVDLALDGLTLDIPQLPAWSAGFIPDLVELGFAVSGADLATASDILLREIQLGNDPALSPEAEEKILGVLAVDRLRSQLKPSRFRSRDLELSFSGDTSFAGGMPQSSMTITTPGLDKAIATLQEAAKTDPSLNQAVGVLTMAKGMSKPAADGGLEWLVVAASDGSVTVNGAMMKGPDVPPALDDEQDLGIEDPAIEDPTFEEPDTEEPAVEEEL</sequence>
<dbReference type="Proteomes" id="UP000630142">
    <property type="component" value="Unassembled WGS sequence"/>
</dbReference>
<dbReference type="EMBL" id="BMZQ01000007">
    <property type="protein sequence ID" value="GHD24388.1"/>
    <property type="molecule type" value="Genomic_DNA"/>
</dbReference>
<organism evidence="3 4">
    <name type="scientific">Tianweitania populi</name>
    <dbReference type="NCBI Taxonomy" id="1607949"/>
    <lineage>
        <taxon>Bacteria</taxon>
        <taxon>Pseudomonadati</taxon>
        <taxon>Pseudomonadota</taxon>
        <taxon>Alphaproteobacteria</taxon>
        <taxon>Hyphomicrobiales</taxon>
        <taxon>Phyllobacteriaceae</taxon>
        <taxon>Tianweitania</taxon>
    </lineage>
</organism>
<evidence type="ECO:0000256" key="1">
    <source>
        <dbReference type="SAM" id="MobiDB-lite"/>
    </source>
</evidence>
<feature type="compositionally biased region" description="Acidic residues" evidence="1">
    <location>
        <begin position="509"/>
        <end position="541"/>
    </location>
</feature>
<dbReference type="AlphaFoldDB" id="A0A8J3DTF8"/>
<feature type="region of interest" description="Disordered" evidence="1">
    <location>
        <begin position="501"/>
        <end position="541"/>
    </location>
</feature>
<evidence type="ECO:0000313" key="4">
    <source>
        <dbReference type="Proteomes" id="UP000630142"/>
    </source>
</evidence>
<dbReference type="RefSeq" id="WP_189507590.1">
    <property type="nucleotide sequence ID" value="NZ_BMZQ01000007.1"/>
</dbReference>
<proteinExistence type="predicted"/>
<evidence type="ECO:0008006" key="5">
    <source>
        <dbReference type="Google" id="ProtNLM"/>
    </source>
</evidence>
<keyword evidence="2" id="KW-0732">Signal</keyword>
<name>A0A8J3DTF8_9HYPH</name>
<feature type="signal peptide" evidence="2">
    <location>
        <begin position="1"/>
        <end position="24"/>
    </location>
</feature>
<evidence type="ECO:0000313" key="3">
    <source>
        <dbReference type="EMBL" id="GHD24388.1"/>
    </source>
</evidence>
<evidence type="ECO:0000256" key="2">
    <source>
        <dbReference type="SAM" id="SignalP"/>
    </source>
</evidence>
<reference evidence="3" key="1">
    <citation type="journal article" date="2014" name="Int. J. Syst. Evol. Microbiol.">
        <title>Complete genome sequence of Corynebacterium casei LMG S-19264T (=DSM 44701T), isolated from a smear-ripened cheese.</title>
        <authorList>
            <consortium name="US DOE Joint Genome Institute (JGI-PGF)"/>
            <person name="Walter F."/>
            <person name="Albersmeier A."/>
            <person name="Kalinowski J."/>
            <person name="Ruckert C."/>
        </authorList>
    </citation>
    <scope>NUCLEOTIDE SEQUENCE</scope>
    <source>
        <strain evidence="3">KCTC 42249</strain>
    </source>
</reference>
<accession>A0A8J3DTF8</accession>
<protein>
    <recommendedName>
        <fullName evidence="5">DUF945 family protein</fullName>
    </recommendedName>
</protein>
<feature type="chain" id="PRO_5035204541" description="DUF945 family protein" evidence="2">
    <location>
        <begin position="25"/>
        <end position="541"/>
    </location>
</feature>
<comment type="caution">
    <text evidence="3">The sequence shown here is derived from an EMBL/GenBank/DDBJ whole genome shotgun (WGS) entry which is preliminary data.</text>
</comment>